<feature type="chain" id="PRO_5021272797" description="MAM domain-containing protein" evidence="2">
    <location>
        <begin position="20"/>
        <end position="592"/>
    </location>
</feature>
<feature type="domain" description="MAM" evidence="3">
    <location>
        <begin position="20"/>
        <end position="174"/>
    </location>
</feature>
<gene>
    <name evidence="4" type="primary">mamdc4</name>
</gene>
<name>A0A4W3JBX7_CALMI</name>
<reference evidence="5" key="1">
    <citation type="journal article" date="2006" name="Science">
        <title>Ancient noncoding elements conserved in the human genome.</title>
        <authorList>
            <person name="Venkatesh B."/>
            <person name="Kirkness E.F."/>
            <person name="Loh Y.H."/>
            <person name="Halpern A.L."/>
            <person name="Lee A.P."/>
            <person name="Johnson J."/>
            <person name="Dandona N."/>
            <person name="Viswanathan L.D."/>
            <person name="Tay A."/>
            <person name="Venter J.C."/>
            <person name="Strausberg R.L."/>
            <person name="Brenner S."/>
        </authorList>
    </citation>
    <scope>NUCLEOTIDE SEQUENCE [LARGE SCALE GENOMIC DNA]</scope>
</reference>
<evidence type="ECO:0000259" key="3">
    <source>
        <dbReference type="PROSITE" id="PS50060"/>
    </source>
</evidence>
<dbReference type="OrthoDB" id="8847287at2759"/>
<dbReference type="InterPro" id="IPR013320">
    <property type="entry name" value="ConA-like_dom_sf"/>
</dbReference>
<dbReference type="PANTHER" id="PTHR23282:SF129">
    <property type="entry name" value="APICAL ENDOSOMAL GLYCOPROTEIN"/>
    <property type="match status" value="1"/>
</dbReference>
<reference evidence="5" key="3">
    <citation type="journal article" date="2014" name="Nature">
        <title>Elephant shark genome provides unique insights into gnathostome evolution.</title>
        <authorList>
            <consortium name="International Elephant Shark Genome Sequencing Consortium"/>
            <person name="Venkatesh B."/>
            <person name="Lee A.P."/>
            <person name="Ravi V."/>
            <person name="Maurya A.K."/>
            <person name="Lian M.M."/>
            <person name="Swann J.B."/>
            <person name="Ohta Y."/>
            <person name="Flajnik M.F."/>
            <person name="Sutoh Y."/>
            <person name="Kasahara M."/>
            <person name="Hoon S."/>
            <person name="Gangu V."/>
            <person name="Roy S.W."/>
            <person name="Irimia M."/>
            <person name="Korzh V."/>
            <person name="Kondrychyn I."/>
            <person name="Lim Z.W."/>
            <person name="Tay B.H."/>
            <person name="Tohari S."/>
            <person name="Kong K.W."/>
            <person name="Ho S."/>
            <person name="Lorente-Galdos B."/>
            <person name="Quilez J."/>
            <person name="Marques-Bonet T."/>
            <person name="Raney B.J."/>
            <person name="Ingham P.W."/>
            <person name="Tay A."/>
            <person name="Hillier L.W."/>
            <person name="Minx P."/>
            <person name="Boehm T."/>
            <person name="Wilson R.K."/>
            <person name="Brenner S."/>
            <person name="Warren W.C."/>
        </authorList>
    </citation>
    <scope>NUCLEOTIDE SEQUENCE [LARGE SCALE GENOMIC DNA]</scope>
</reference>
<sequence>MGVTAHLMLLLLASQSLDAISCNFEVLDCDWKNDTMWIRDNGKNPNLAKIGPMYDHTIGTGHYIVASQNSSAALKARVITIDQAATVADQCLSFYYHMYGPRVGTLNLIVQQLGSAEVLLWTRTGTHGNHWRPGFHTIPPQAQSFQLMFEASSKDGAGHIALDDITVVTGSCKPQRFCTFETNTCGFTANNLPNWERQNAAGGSIASKPPADHTSETAEGYYMMAVTGDYNVPNGFKKLLTSSLQEPTPLGTCLHFWFYMNGKNPGTLNVYFEENNQKRYRIWSESVGQGDVWQLGTANIKTAYNWKVLFEAVGAGSEDSYIALDDVRFSEKACPTPGVCDFEQNICSWRNKLDPGLDQVDWNHRKSDSHSIYKGPNEDHTLGTREGHYMFLDFSAINREEKALLMSEHFPPTEGSCFIFSYYVDTVSLTDSMLKVTYYPGTTNVIWSAANSRGNRWVTVRATVESPVNFQIVFHATKSDFEGFVAIDDLEYYPGITCDGVWTNNAHGHNHMVGVGTTAAILIIVLIAVMIGTIYWLRKRGASLLATSPRTSTDTGSATGSGPCGFDNVIYENQSKERVIVGTLPSIEQTAP</sequence>
<keyword evidence="2" id="KW-0732">Signal</keyword>
<protein>
    <recommendedName>
        <fullName evidence="3">MAM domain-containing protein</fullName>
    </recommendedName>
</protein>
<dbReference type="InterPro" id="IPR000998">
    <property type="entry name" value="MAM_dom"/>
</dbReference>
<dbReference type="Proteomes" id="UP000314986">
    <property type="component" value="Unassembled WGS sequence"/>
</dbReference>
<keyword evidence="1" id="KW-1133">Transmembrane helix</keyword>
<dbReference type="PANTHER" id="PTHR23282">
    <property type="entry name" value="APICAL ENDOSOMAL GLYCOPROTEIN PRECURSOR"/>
    <property type="match status" value="1"/>
</dbReference>
<evidence type="ECO:0000256" key="1">
    <source>
        <dbReference type="SAM" id="Phobius"/>
    </source>
</evidence>
<keyword evidence="5" id="KW-1185">Reference proteome</keyword>
<dbReference type="KEGG" id="cmk:103183014"/>
<evidence type="ECO:0000256" key="2">
    <source>
        <dbReference type="SAM" id="SignalP"/>
    </source>
</evidence>
<feature type="signal peptide" evidence="2">
    <location>
        <begin position="1"/>
        <end position="19"/>
    </location>
</feature>
<feature type="domain" description="MAM" evidence="3">
    <location>
        <begin position="338"/>
        <end position="500"/>
    </location>
</feature>
<dbReference type="PROSITE" id="PS50060">
    <property type="entry name" value="MAM_2"/>
    <property type="match status" value="3"/>
</dbReference>
<dbReference type="InterPro" id="IPR051560">
    <property type="entry name" value="MAM_domain-containing"/>
</dbReference>
<evidence type="ECO:0000313" key="4">
    <source>
        <dbReference type="Ensembl" id="ENSCMIP00000037046.1"/>
    </source>
</evidence>
<dbReference type="Gene3D" id="2.60.120.200">
    <property type="match status" value="3"/>
</dbReference>
<reference evidence="5" key="2">
    <citation type="journal article" date="2007" name="PLoS Biol.">
        <title>Survey sequencing and comparative analysis of the elephant shark (Callorhinchus milii) genome.</title>
        <authorList>
            <person name="Venkatesh B."/>
            <person name="Kirkness E.F."/>
            <person name="Loh Y.H."/>
            <person name="Halpern A.L."/>
            <person name="Lee A.P."/>
            <person name="Johnson J."/>
            <person name="Dandona N."/>
            <person name="Viswanathan L.D."/>
            <person name="Tay A."/>
            <person name="Venter J.C."/>
            <person name="Strausberg R.L."/>
            <person name="Brenner S."/>
        </authorList>
    </citation>
    <scope>NUCLEOTIDE SEQUENCE [LARGE SCALE GENOMIC DNA]</scope>
</reference>
<dbReference type="SMART" id="SM00137">
    <property type="entry name" value="MAM"/>
    <property type="match status" value="3"/>
</dbReference>
<reference evidence="4" key="5">
    <citation type="submission" date="2025-09" db="UniProtKB">
        <authorList>
            <consortium name="Ensembl"/>
        </authorList>
    </citation>
    <scope>IDENTIFICATION</scope>
</reference>
<evidence type="ECO:0000313" key="5">
    <source>
        <dbReference type="Proteomes" id="UP000314986"/>
    </source>
</evidence>
<keyword evidence="1" id="KW-0812">Transmembrane</keyword>
<dbReference type="GeneID" id="103183014"/>
<accession>A0A4W3JBX7</accession>
<organism evidence="4 5">
    <name type="scientific">Callorhinchus milii</name>
    <name type="common">Ghost shark</name>
    <dbReference type="NCBI Taxonomy" id="7868"/>
    <lineage>
        <taxon>Eukaryota</taxon>
        <taxon>Metazoa</taxon>
        <taxon>Chordata</taxon>
        <taxon>Craniata</taxon>
        <taxon>Vertebrata</taxon>
        <taxon>Chondrichthyes</taxon>
        <taxon>Holocephali</taxon>
        <taxon>Chimaeriformes</taxon>
        <taxon>Callorhinchidae</taxon>
        <taxon>Callorhinchus</taxon>
    </lineage>
</organism>
<dbReference type="SUPFAM" id="SSF49899">
    <property type="entry name" value="Concanavalin A-like lectins/glucanases"/>
    <property type="match status" value="3"/>
</dbReference>
<feature type="transmembrane region" description="Helical" evidence="1">
    <location>
        <begin position="513"/>
        <end position="537"/>
    </location>
</feature>
<dbReference type="InParanoid" id="A0A4W3JBX7"/>
<dbReference type="Ensembl" id="ENSCMIT00000037587.1">
    <property type="protein sequence ID" value="ENSCMIP00000037046.1"/>
    <property type="gene ID" value="ENSCMIG00000015627.1"/>
</dbReference>
<keyword evidence="1" id="KW-0472">Membrane</keyword>
<dbReference type="OMA" id="YRIWSES"/>
<feature type="domain" description="MAM" evidence="3">
    <location>
        <begin position="176"/>
        <end position="336"/>
    </location>
</feature>
<dbReference type="GeneTree" id="ENSGT00940000162046"/>
<dbReference type="CTD" id="158056"/>
<dbReference type="AlphaFoldDB" id="A0A4W3JBX7"/>
<proteinExistence type="predicted"/>
<dbReference type="GO" id="GO:0016020">
    <property type="term" value="C:membrane"/>
    <property type="evidence" value="ECO:0007669"/>
    <property type="project" value="InterPro"/>
</dbReference>
<dbReference type="Pfam" id="PF00629">
    <property type="entry name" value="MAM"/>
    <property type="match status" value="3"/>
</dbReference>
<dbReference type="CDD" id="cd06263">
    <property type="entry name" value="MAM"/>
    <property type="match status" value="3"/>
</dbReference>
<reference evidence="4" key="4">
    <citation type="submission" date="2025-08" db="UniProtKB">
        <authorList>
            <consortium name="Ensembl"/>
        </authorList>
    </citation>
    <scope>IDENTIFICATION</scope>
</reference>